<evidence type="ECO:0000313" key="2">
    <source>
        <dbReference type="Proteomes" id="UP000244173"/>
    </source>
</evidence>
<dbReference type="EMBL" id="CP028519">
    <property type="protein sequence ID" value="AVY96182.1"/>
    <property type="molecule type" value="Genomic_DNA"/>
</dbReference>
<keyword evidence="2" id="KW-1185">Reference proteome</keyword>
<protein>
    <submittedName>
        <fullName evidence="1">Zinc ABC transporter substrate-binding protein</fullName>
    </submittedName>
</protein>
<reference evidence="1 2" key="1">
    <citation type="submission" date="2018-04" db="EMBL/GenBank/DDBJ databases">
        <title>Denitrifier Microvirgula.</title>
        <authorList>
            <person name="Anderson E."/>
            <person name="Jang J."/>
            <person name="Ishii S."/>
        </authorList>
    </citation>
    <scope>NUCLEOTIDE SEQUENCE [LARGE SCALE GENOMIC DNA]</scope>
    <source>
        <strain evidence="1 2">BE2.4</strain>
    </source>
</reference>
<dbReference type="KEGG" id="maer:DAI18_18740"/>
<sequence>MLELILPYVRCVQTWSKKERANDRSCYYDVELIHNLAGALKEPGFEMQDIWFLNNQARVYFENCNENISPNYNQNLIYIKELFSIVPLALRCELTWEGP</sequence>
<gene>
    <name evidence="1" type="ORF">DAI18_18740</name>
</gene>
<organism evidence="1 2">
    <name type="scientific">Microvirgula aerodenitrificans</name>
    <dbReference type="NCBI Taxonomy" id="57480"/>
    <lineage>
        <taxon>Bacteria</taxon>
        <taxon>Pseudomonadati</taxon>
        <taxon>Pseudomonadota</taxon>
        <taxon>Betaproteobacteria</taxon>
        <taxon>Neisseriales</taxon>
        <taxon>Aquaspirillaceae</taxon>
        <taxon>Microvirgula</taxon>
    </lineage>
</organism>
<proteinExistence type="predicted"/>
<dbReference type="Proteomes" id="UP000244173">
    <property type="component" value="Chromosome"/>
</dbReference>
<accession>A0A2S0PFN6</accession>
<name>A0A2S0PFN6_9NEIS</name>
<evidence type="ECO:0000313" key="1">
    <source>
        <dbReference type="EMBL" id="AVY96182.1"/>
    </source>
</evidence>
<dbReference type="AlphaFoldDB" id="A0A2S0PFN6"/>